<evidence type="ECO:0000313" key="3">
    <source>
        <dbReference type="EMBL" id="VDM80191.1"/>
    </source>
</evidence>
<name>A0A3P7J4P7_STRVU</name>
<dbReference type="Pfam" id="PF25342">
    <property type="entry name" value="GT_PLOD"/>
    <property type="match status" value="1"/>
</dbReference>
<sequence length="96" mass="10649">MLLLLAVLLLQTFAVCGKDPELVVFTVATEETDGLRRLLKSAHEFDYKVKVLGLGEEWKGGDTRIGEGGGQKIRLLKEGLKEYKSRDDAIILFVDA</sequence>
<dbReference type="EMBL" id="UYYB01107679">
    <property type="protein sequence ID" value="VDM80191.1"/>
    <property type="molecule type" value="Genomic_DNA"/>
</dbReference>
<feature type="signal peptide" evidence="1">
    <location>
        <begin position="1"/>
        <end position="17"/>
    </location>
</feature>
<evidence type="ECO:0000256" key="1">
    <source>
        <dbReference type="SAM" id="SignalP"/>
    </source>
</evidence>
<protein>
    <recommendedName>
        <fullName evidence="2">PLOD1-3-like GT domain-containing protein</fullName>
    </recommendedName>
</protein>
<dbReference type="InterPro" id="IPR057589">
    <property type="entry name" value="GT_PLOD"/>
</dbReference>
<evidence type="ECO:0000313" key="4">
    <source>
        <dbReference type="Proteomes" id="UP000270094"/>
    </source>
</evidence>
<feature type="domain" description="PLOD1-3-like GT" evidence="2">
    <location>
        <begin position="19"/>
        <end position="96"/>
    </location>
</feature>
<dbReference type="OrthoDB" id="69177at2759"/>
<dbReference type="Proteomes" id="UP000270094">
    <property type="component" value="Unassembled WGS sequence"/>
</dbReference>
<organism evidence="3 4">
    <name type="scientific">Strongylus vulgaris</name>
    <name type="common">Blood worm</name>
    <dbReference type="NCBI Taxonomy" id="40348"/>
    <lineage>
        <taxon>Eukaryota</taxon>
        <taxon>Metazoa</taxon>
        <taxon>Ecdysozoa</taxon>
        <taxon>Nematoda</taxon>
        <taxon>Chromadorea</taxon>
        <taxon>Rhabditida</taxon>
        <taxon>Rhabditina</taxon>
        <taxon>Rhabditomorpha</taxon>
        <taxon>Strongyloidea</taxon>
        <taxon>Strongylidae</taxon>
        <taxon>Strongylus</taxon>
    </lineage>
</organism>
<keyword evidence="4" id="KW-1185">Reference proteome</keyword>
<evidence type="ECO:0000259" key="2">
    <source>
        <dbReference type="Pfam" id="PF25342"/>
    </source>
</evidence>
<reference evidence="3 4" key="1">
    <citation type="submission" date="2018-11" db="EMBL/GenBank/DDBJ databases">
        <authorList>
            <consortium name="Pathogen Informatics"/>
        </authorList>
    </citation>
    <scope>NUCLEOTIDE SEQUENCE [LARGE SCALE GENOMIC DNA]</scope>
</reference>
<feature type="chain" id="PRO_5018010698" description="PLOD1-3-like GT domain-containing protein" evidence="1">
    <location>
        <begin position="18"/>
        <end position="96"/>
    </location>
</feature>
<proteinExistence type="predicted"/>
<accession>A0A3P7J4P7</accession>
<dbReference type="AlphaFoldDB" id="A0A3P7J4P7"/>
<gene>
    <name evidence="3" type="ORF">SVUK_LOCUS15189</name>
</gene>
<keyword evidence="1" id="KW-0732">Signal</keyword>